<dbReference type="RefSeq" id="WP_145030639.1">
    <property type="nucleotide sequence ID" value="NZ_CP036271.1"/>
</dbReference>
<proteinExistence type="predicted"/>
<dbReference type="CDD" id="cd07043">
    <property type="entry name" value="STAS_anti-anti-sigma_factors"/>
    <property type="match status" value="1"/>
</dbReference>
<reference evidence="2 3" key="1">
    <citation type="submission" date="2019-02" db="EMBL/GenBank/DDBJ databases">
        <title>Deep-cultivation of Planctomycetes and their phenomic and genomic characterization uncovers novel biology.</title>
        <authorList>
            <person name="Wiegand S."/>
            <person name="Jogler M."/>
            <person name="Boedeker C."/>
            <person name="Pinto D."/>
            <person name="Vollmers J."/>
            <person name="Rivas-Marin E."/>
            <person name="Kohn T."/>
            <person name="Peeters S.H."/>
            <person name="Heuer A."/>
            <person name="Rast P."/>
            <person name="Oberbeckmann S."/>
            <person name="Bunk B."/>
            <person name="Jeske O."/>
            <person name="Meyerdierks A."/>
            <person name="Storesund J.E."/>
            <person name="Kallscheuer N."/>
            <person name="Luecker S."/>
            <person name="Lage O.M."/>
            <person name="Pohl T."/>
            <person name="Merkel B.J."/>
            <person name="Hornburger P."/>
            <person name="Mueller R.-W."/>
            <person name="Bruemmer F."/>
            <person name="Labrenz M."/>
            <person name="Spormann A.M."/>
            <person name="Op den Camp H."/>
            <person name="Overmann J."/>
            <person name="Amann R."/>
            <person name="Jetten M.S.M."/>
            <person name="Mascher T."/>
            <person name="Medema M.H."/>
            <person name="Devos D.P."/>
            <person name="Kaster A.-K."/>
            <person name="Ovreas L."/>
            <person name="Rohde M."/>
            <person name="Galperin M.Y."/>
            <person name="Jogler C."/>
        </authorList>
    </citation>
    <scope>NUCLEOTIDE SEQUENCE [LARGE SCALE GENOMIC DNA]</scope>
    <source>
        <strain evidence="2 3">Pan44</strain>
    </source>
</reference>
<evidence type="ECO:0000259" key="1">
    <source>
        <dbReference type="PROSITE" id="PS50801"/>
    </source>
</evidence>
<dbReference type="InParanoid" id="A0A517SF99"/>
<protein>
    <submittedName>
        <fullName evidence="2">Anti-sigma factor antagonist</fullName>
    </submittedName>
</protein>
<dbReference type="Pfam" id="PF01740">
    <property type="entry name" value="STAS"/>
    <property type="match status" value="1"/>
</dbReference>
<dbReference type="EMBL" id="CP036271">
    <property type="protein sequence ID" value="QDT54815.1"/>
    <property type="molecule type" value="Genomic_DNA"/>
</dbReference>
<dbReference type="InterPro" id="IPR002645">
    <property type="entry name" value="STAS_dom"/>
</dbReference>
<sequence length="118" mass="12918">MNFQILEEKDSVTHVAAHGRINGIDIAPPADPLRHLLGPAAYQRNVVLHLADAEYIDSMAIAWLVSCNKRFRESGGKLVLHSLHPSVMKILRLLKLDSILNIAPDAVAAHKVVRGEAS</sequence>
<organism evidence="2 3">
    <name type="scientific">Caulifigura coniformis</name>
    <dbReference type="NCBI Taxonomy" id="2527983"/>
    <lineage>
        <taxon>Bacteria</taxon>
        <taxon>Pseudomonadati</taxon>
        <taxon>Planctomycetota</taxon>
        <taxon>Planctomycetia</taxon>
        <taxon>Planctomycetales</taxon>
        <taxon>Planctomycetaceae</taxon>
        <taxon>Caulifigura</taxon>
    </lineage>
</organism>
<evidence type="ECO:0000313" key="3">
    <source>
        <dbReference type="Proteomes" id="UP000315700"/>
    </source>
</evidence>
<feature type="domain" description="STAS" evidence="1">
    <location>
        <begin position="30"/>
        <end position="101"/>
    </location>
</feature>
<dbReference type="GO" id="GO:0043856">
    <property type="term" value="F:anti-sigma factor antagonist activity"/>
    <property type="evidence" value="ECO:0007669"/>
    <property type="project" value="TreeGrafter"/>
</dbReference>
<dbReference type="InterPro" id="IPR036513">
    <property type="entry name" value="STAS_dom_sf"/>
</dbReference>
<dbReference type="KEGG" id="ccos:Pan44_28530"/>
<gene>
    <name evidence="2" type="ORF">Pan44_28530</name>
</gene>
<name>A0A517SF99_9PLAN</name>
<dbReference type="PROSITE" id="PS50801">
    <property type="entry name" value="STAS"/>
    <property type="match status" value="1"/>
</dbReference>
<accession>A0A517SF99</accession>
<dbReference type="SUPFAM" id="SSF52091">
    <property type="entry name" value="SpoIIaa-like"/>
    <property type="match status" value="1"/>
</dbReference>
<dbReference type="Proteomes" id="UP000315700">
    <property type="component" value="Chromosome"/>
</dbReference>
<dbReference type="AlphaFoldDB" id="A0A517SF99"/>
<dbReference type="PANTHER" id="PTHR33495">
    <property type="entry name" value="ANTI-SIGMA FACTOR ANTAGONIST TM_1081-RELATED-RELATED"/>
    <property type="match status" value="1"/>
</dbReference>
<dbReference type="OrthoDB" id="289401at2"/>
<dbReference type="PANTHER" id="PTHR33495:SF2">
    <property type="entry name" value="ANTI-SIGMA FACTOR ANTAGONIST TM_1081-RELATED"/>
    <property type="match status" value="1"/>
</dbReference>
<dbReference type="Gene3D" id="3.30.750.24">
    <property type="entry name" value="STAS domain"/>
    <property type="match status" value="1"/>
</dbReference>
<evidence type="ECO:0000313" key="2">
    <source>
        <dbReference type="EMBL" id="QDT54815.1"/>
    </source>
</evidence>
<keyword evidence="3" id="KW-1185">Reference proteome</keyword>